<dbReference type="VEuPathDB" id="FungiDB:sscle_06g048690"/>
<protein>
    <submittedName>
        <fullName evidence="1">Uncharacterized protein</fullName>
    </submittedName>
</protein>
<dbReference type="EMBL" id="CP017819">
    <property type="protein sequence ID" value="APA10099.1"/>
    <property type="molecule type" value="Genomic_DNA"/>
</dbReference>
<evidence type="ECO:0000313" key="2">
    <source>
        <dbReference type="Proteomes" id="UP000177798"/>
    </source>
</evidence>
<evidence type="ECO:0000313" key="1">
    <source>
        <dbReference type="EMBL" id="APA10099.1"/>
    </source>
</evidence>
<gene>
    <name evidence="1" type="ORF">sscle_06g048690</name>
</gene>
<dbReference type="Proteomes" id="UP000177798">
    <property type="component" value="Chromosome 6"/>
</dbReference>
<sequence>MRRIWNRRGKKEEETKNRNLRVNISLDWARLDLGVGLLHCDRIPGVDGELI</sequence>
<reference evidence="2" key="1">
    <citation type="journal article" date="2017" name="Genome Biol. Evol.">
        <title>The complete genome sequence of the phytopathogenic fungus Sclerotinia sclerotiorum reveals insights into the genome architecture of broad host range pathogens.</title>
        <authorList>
            <person name="Derbyshire M."/>
            <person name="Denton-Giles M."/>
            <person name="Hegedus D."/>
            <person name="Seifbarghy S."/>
            <person name="Rollins J."/>
            <person name="van Kan J."/>
            <person name="Seidl M.F."/>
            <person name="Faino L."/>
            <person name="Mbengue M."/>
            <person name="Navaud O."/>
            <person name="Raffaele S."/>
            <person name="Hammond-Kosack K."/>
            <person name="Heard S."/>
            <person name="Oliver R."/>
        </authorList>
    </citation>
    <scope>NUCLEOTIDE SEQUENCE [LARGE SCALE GENOMIC DNA]</scope>
    <source>
        <strain evidence="2">ATCC 18683 / 1980 / Ss-1</strain>
    </source>
</reference>
<proteinExistence type="predicted"/>
<dbReference type="RefSeq" id="XP_001592073.1">
    <property type="nucleotide sequence ID" value="XM_001592023.1"/>
</dbReference>
<name>A0A1D9Q5D2_SCLS1</name>
<organism evidence="1 2">
    <name type="scientific">Sclerotinia sclerotiorum (strain ATCC 18683 / 1980 / Ss-1)</name>
    <name type="common">White mold</name>
    <name type="synonym">Whetzelinia sclerotiorum</name>
    <dbReference type="NCBI Taxonomy" id="665079"/>
    <lineage>
        <taxon>Eukaryota</taxon>
        <taxon>Fungi</taxon>
        <taxon>Dikarya</taxon>
        <taxon>Ascomycota</taxon>
        <taxon>Pezizomycotina</taxon>
        <taxon>Leotiomycetes</taxon>
        <taxon>Helotiales</taxon>
        <taxon>Sclerotiniaceae</taxon>
        <taxon>Sclerotinia</taxon>
    </lineage>
</organism>
<accession>A0A1D9Q5D2</accession>
<dbReference type="AlphaFoldDB" id="A0A1D9Q5D2"/>
<dbReference type="KEGG" id="ssl:SS1G_07521"/>